<name>A0A418QWN4_9BACT</name>
<proteinExistence type="predicted"/>
<reference evidence="2 3" key="1">
    <citation type="submission" date="2018-09" db="EMBL/GenBank/DDBJ databases">
        <authorList>
            <person name="Zeman M."/>
            <person name="Pardy F."/>
        </authorList>
    </citation>
    <scope>NUCLEOTIDE SEQUENCE [LARGE SCALE GENOMIC DNA]</scope>
    <source>
        <strain evidence="2 3">CCM 8852</strain>
    </source>
</reference>
<feature type="region of interest" description="Disordered" evidence="1">
    <location>
        <begin position="22"/>
        <end position="46"/>
    </location>
</feature>
<evidence type="ECO:0000313" key="2">
    <source>
        <dbReference type="EMBL" id="RIY09583.1"/>
    </source>
</evidence>
<dbReference type="AlphaFoldDB" id="A0A418QWN4"/>
<dbReference type="Proteomes" id="UP000284250">
    <property type="component" value="Unassembled WGS sequence"/>
</dbReference>
<accession>A0A418QWN4</accession>
<reference evidence="2 3" key="2">
    <citation type="submission" date="2019-01" db="EMBL/GenBank/DDBJ databases">
        <title>Hymenobacter humicola sp. nov., isolated from soils in Antarctica.</title>
        <authorList>
            <person name="Sedlacek I."/>
            <person name="Holochova P."/>
            <person name="Kralova S."/>
            <person name="Pantucek R."/>
            <person name="Stankova E."/>
            <person name="Vrbovska V."/>
            <person name="Kristofova L."/>
            <person name="Svec P."/>
            <person name="Busse H.-J."/>
        </authorList>
    </citation>
    <scope>NUCLEOTIDE SEQUENCE [LARGE SCALE GENOMIC DNA]</scope>
    <source>
        <strain evidence="2 3">CCM 8852</strain>
    </source>
</reference>
<sequence>MLAACWLLPAGLLAQEAPAPLRADSLGTPETEPAARPEQSAAAGRTRRLQSEWSGQIALEGAWFYDAAYFPDQRDSYASLVAQPKYILTAAQAGLKLTVRPFVRLDAVDASRTHADVRELYASWSHHAWEVNAGVQSVAWGNMLGPSLVNILNQTDEREDFTKFERLGQPLLDVAHVGETSSLRLYVAPGFRPKAFPGVRSRLFYFPLPIATDQQTIEHENRPALAARYTQRAGNFDLALSHFYGTNRAPVMHFDRQRFLLVPVYRTIHQTGLETQWIRGNLTTKAEFTYRADGKNYLSYNAGLEYLFANLSGHNLDVLLAAEYLRDPWKKDNQYPFADMFFTAARLTLGGLHTSELAIHLLTNRASWTPLLNVEAKRHFAEHWQATLGWTSYVGPALVATDALSVIQYNSAVQLGLRRYW</sequence>
<dbReference type="EMBL" id="QYCN01000016">
    <property type="protein sequence ID" value="RIY09583.1"/>
    <property type="molecule type" value="Genomic_DNA"/>
</dbReference>
<comment type="caution">
    <text evidence="2">The sequence shown here is derived from an EMBL/GenBank/DDBJ whole genome shotgun (WGS) entry which is preliminary data.</text>
</comment>
<evidence type="ECO:0000313" key="3">
    <source>
        <dbReference type="Proteomes" id="UP000284250"/>
    </source>
</evidence>
<evidence type="ECO:0000256" key="1">
    <source>
        <dbReference type="SAM" id="MobiDB-lite"/>
    </source>
</evidence>
<evidence type="ECO:0008006" key="4">
    <source>
        <dbReference type="Google" id="ProtNLM"/>
    </source>
</evidence>
<organism evidence="2 3">
    <name type="scientific">Hymenobacter rubripertinctus</name>
    <dbReference type="NCBI Taxonomy" id="2029981"/>
    <lineage>
        <taxon>Bacteria</taxon>
        <taxon>Pseudomonadati</taxon>
        <taxon>Bacteroidota</taxon>
        <taxon>Cytophagia</taxon>
        <taxon>Cytophagales</taxon>
        <taxon>Hymenobacteraceae</taxon>
        <taxon>Hymenobacter</taxon>
    </lineage>
</organism>
<keyword evidence="3" id="KW-1185">Reference proteome</keyword>
<protein>
    <recommendedName>
        <fullName evidence="4">Alginate export domain-containing protein</fullName>
    </recommendedName>
</protein>
<gene>
    <name evidence="2" type="ORF">D0T11_12240</name>
</gene>